<organism evidence="1 2">
    <name type="scientific">Limosilactobacillus fastidiosus</name>
    <dbReference type="NCBI Taxonomy" id="2759855"/>
    <lineage>
        <taxon>Bacteria</taxon>
        <taxon>Bacillati</taxon>
        <taxon>Bacillota</taxon>
        <taxon>Bacilli</taxon>
        <taxon>Lactobacillales</taxon>
        <taxon>Lactobacillaceae</taxon>
        <taxon>Limosilactobacillus</taxon>
    </lineage>
</organism>
<proteinExistence type="predicted"/>
<evidence type="ECO:0000313" key="2">
    <source>
        <dbReference type="Proteomes" id="UP000518255"/>
    </source>
</evidence>
<evidence type="ECO:0000313" key="1">
    <source>
        <dbReference type="EMBL" id="MBB1086695.1"/>
    </source>
</evidence>
<accession>A0A7W3U130</accession>
<evidence type="ECO:0008006" key="3">
    <source>
        <dbReference type="Google" id="ProtNLM"/>
    </source>
</evidence>
<reference evidence="1 2" key="1">
    <citation type="submission" date="2020-07" db="EMBL/GenBank/DDBJ databases">
        <title>Description of Limosilactobacillus balticus sp. nov., Limosilactobacillus agrestis sp. nov., Limosilactobacillus albertensis sp. nov., Limosilactobacillus rudii sp. nov., Limosilactobacillus fastidiosus sp. nov., five novel Limosilactobacillus species isolated from the vertebrate gastrointestinal tract, and proposal of 6 subspecies of Limosilactobacillus reuteri adapted to the gastrointestinal tract of specific vertebrate hosts.</title>
        <authorList>
            <person name="Li F."/>
            <person name="Cheng C."/>
            <person name="Zheng J."/>
            <person name="Quevedo R.M."/>
            <person name="Li J."/>
            <person name="Roos S."/>
            <person name="Gaenzle M.G."/>
            <person name="Walter J."/>
        </authorList>
    </citation>
    <scope>NUCLEOTIDE SEQUENCE [LARGE SCALE GENOMIC DNA]</scope>
    <source>
        <strain evidence="1 2">WF-MA3-C</strain>
    </source>
</reference>
<sequence length="329" mass="38377">MDMDITWTIQNWGSGFQDKDVLNKFLLESKRAYKKELGKMELDSDDKIFFSWSSNFLHIYLVRIAHALDMKYLLVMAVQEENMSKDQITYIDKSSETDNVDFIHASDDQQKAMLFEIYGLKNVIKPEEVVKNSVYTLSVGTPPQLWTNRWIDKEMRHTKEHFSVPPIQHRFNNLGLHAQKFKIDAIIKAVNDPQFTRELEECMTVFEKEYYYPAAAGLGGIMESLLYKTLENYKRASNRILGSDPTLLDYLGALKKFDLIDRRQSNRIRSVFTIRNSISHYNQGFAIVTDIQNMLQGIENIFTTLFLPSLEWKEAHPGQQLPEPDRQNK</sequence>
<dbReference type="RefSeq" id="WP_182581564.1">
    <property type="nucleotide sequence ID" value="NZ_JACIUY010000064.1"/>
</dbReference>
<protein>
    <recommendedName>
        <fullName evidence="3">DUF4145 domain-containing protein</fullName>
    </recommendedName>
</protein>
<comment type="caution">
    <text evidence="1">The sequence shown here is derived from an EMBL/GenBank/DDBJ whole genome shotgun (WGS) entry which is preliminary data.</text>
</comment>
<dbReference type="EMBL" id="JACIUY010000064">
    <property type="protein sequence ID" value="MBB1086695.1"/>
    <property type="molecule type" value="Genomic_DNA"/>
</dbReference>
<name>A0A7W3U130_9LACO</name>
<dbReference type="Proteomes" id="UP000518255">
    <property type="component" value="Unassembled WGS sequence"/>
</dbReference>
<gene>
    <name evidence="1" type="ORF">H5R63_07890</name>
</gene>
<dbReference type="AlphaFoldDB" id="A0A7W3U130"/>